<keyword evidence="1" id="KW-0535">Nitrogen fixation</keyword>
<dbReference type="RefSeq" id="WP_261896362.1">
    <property type="nucleotide sequence ID" value="NZ_AP024896.1"/>
</dbReference>
<proteinExistence type="predicted"/>
<name>A0ABZ0QHK8_9VIBR</name>
<dbReference type="Pfam" id="PF02579">
    <property type="entry name" value="Nitro_FeMo-Co"/>
    <property type="match status" value="1"/>
</dbReference>
<evidence type="ECO:0000313" key="3">
    <source>
        <dbReference type="EMBL" id="WPC75989.1"/>
    </source>
</evidence>
<accession>A0ABZ0QHK8</accession>
<evidence type="ECO:0000256" key="1">
    <source>
        <dbReference type="ARBA" id="ARBA00023231"/>
    </source>
</evidence>
<dbReference type="EMBL" id="CP138204">
    <property type="protein sequence ID" value="WPC75989.1"/>
    <property type="molecule type" value="Genomic_DNA"/>
</dbReference>
<gene>
    <name evidence="3" type="ORF">R8Z52_24050</name>
</gene>
<evidence type="ECO:0000313" key="4">
    <source>
        <dbReference type="Proteomes" id="UP001304071"/>
    </source>
</evidence>
<keyword evidence="4" id="KW-1185">Reference proteome</keyword>
<protein>
    <submittedName>
        <fullName evidence="3">NifB/NifX family molybdenum-iron cluster-binding protein</fullName>
    </submittedName>
</protein>
<evidence type="ECO:0000259" key="2">
    <source>
        <dbReference type="Pfam" id="PF02579"/>
    </source>
</evidence>
<dbReference type="InterPro" id="IPR036105">
    <property type="entry name" value="DiNase_FeMo-co_biosyn_sf"/>
</dbReference>
<feature type="domain" description="Dinitrogenase iron-molybdenum cofactor biosynthesis" evidence="2">
    <location>
        <begin position="10"/>
        <end position="84"/>
    </location>
</feature>
<organism evidence="3 4">
    <name type="scientific">Vibrio porteresiae DSM 19223</name>
    <dbReference type="NCBI Taxonomy" id="1123496"/>
    <lineage>
        <taxon>Bacteria</taxon>
        <taxon>Pseudomonadati</taxon>
        <taxon>Pseudomonadota</taxon>
        <taxon>Gammaproteobacteria</taxon>
        <taxon>Vibrionales</taxon>
        <taxon>Vibrionaceae</taxon>
        <taxon>Vibrio</taxon>
    </lineage>
</organism>
<dbReference type="Proteomes" id="UP001304071">
    <property type="component" value="Chromosome 2"/>
</dbReference>
<dbReference type="Gene3D" id="3.30.420.130">
    <property type="entry name" value="Dinitrogenase iron-molybdenum cofactor biosynthesis domain"/>
    <property type="match status" value="1"/>
</dbReference>
<reference evidence="3 4" key="1">
    <citation type="submission" date="2023-11" db="EMBL/GenBank/DDBJ databases">
        <title>Plant-associative lifestyle of Vibrio porteresiae and its evolutionary dynamics.</title>
        <authorList>
            <person name="Rameshkumar N."/>
            <person name="Kirti K."/>
        </authorList>
    </citation>
    <scope>NUCLEOTIDE SEQUENCE [LARGE SCALE GENOMIC DNA]</scope>
    <source>
        <strain evidence="3 4">MSSRF30</strain>
    </source>
</reference>
<dbReference type="InterPro" id="IPR003731">
    <property type="entry name" value="Di-Nase_FeMo-co_biosynth"/>
</dbReference>
<dbReference type="SUPFAM" id="SSF53146">
    <property type="entry name" value="Nitrogenase accessory factor-like"/>
    <property type="match status" value="1"/>
</dbReference>
<sequence>MLVALPMKDDVTISSHFSKATHYVIVDKDSHVVCAQKAFIESGCFAKKHVISWLKENDVTAVYIKDIGPHYWEKLRESHIDVLRLPRHIRSMAEFWDEYELSTQVSETMRVKPGKKRASAIGTYQQDDEHLISQTQSLVPSKINRIYTADERHKKPCCHGCKHE</sequence>